<name>A0A1F4V6X1_UNCKA</name>
<dbReference type="InterPro" id="IPR014942">
    <property type="entry name" value="AbiEii"/>
</dbReference>
<evidence type="ECO:0000313" key="1">
    <source>
        <dbReference type="EMBL" id="OGC52945.1"/>
    </source>
</evidence>
<dbReference type="EMBL" id="MEVB01000008">
    <property type="protein sequence ID" value="OGC52945.1"/>
    <property type="molecule type" value="Genomic_DNA"/>
</dbReference>
<dbReference type="Pfam" id="PF08843">
    <property type="entry name" value="AbiEii"/>
    <property type="match status" value="1"/>
</dbReference>
<dbReference type="AlphaFoldDB" id="A0A1F4V6X1"/>
<dbReference type="Gene3D" id="3.10.450.620">
    <property type="entry name" value="JHP933, nucleotidyltransferase-like core domain"/>
    <property type="match status" value="1"/>
</dbReference>
<proteinExistence type="predicted"/>
<protein>
    <recommendedName>
        <fullName evidence="3">Nucleotidyl transferase AbiEii/AbiGii toxin family protein</fullName>
    </recommendedName>
</protein>
<evidence type="ECO:0000313" key="2">
    <source>
        <dbReference type="Proteomes" id="UP000176853"/>
    </source>
</evidence>
<reference evidence="1 2" key="1">
    <citation type="journal article" date="2016" name="Nat. Commun.">
        <title>Thousands of microbial genomes shed light on interconnected biogeochemical processes in an aquifer system.</title>
        <authorList>
            <person name="Anantharaman K."/>
            <person name="Brown C.T."/>
            <person name="Hug L.A."/>
            <person name="Sharon I."/>
            <person name="Castelle C.J."/>
            <person name="Probst A.J."/>
            <person name="Thomas B.C."/>
            <person name="Singh A."/>
            <person name="Wilkins M.J."/>
            <person name="Karaoz U."/>
            <person name="Brodie E.L."/>
            <person name="Williams K.H."/>
            <person name="Hubbard S.S."/>
            <person name="Banfield J.F."/>
        </authorList>
    </citation>
    <scope>NUCLEOTIDE SEQUENCE [LARGE SCALE GENOMIC DNA]</scope>
</reference>
<evidence type="ECO:0008006" key="3">
    <source>
        <dbReference type="Google" id="ProtNLM"/>
    </source>
</evidence>
<sequence>MSNLRYLFNSVLDFAKSYGLPTEKKRGILREYYQVRLLQKIYAQELSKNLSFIGGTALRFLRGINRFSEDLDFDTLNGITNRQIKEVVTCVEQEFEQEDESVDVKVAEKGDKFCFEFMFPNILFDLGLTEQKREVLMIKLDYFRNWKNQQTETVLMNEYGFLSTVVTNGINQLLVQKLTAYVCRSLTQTRDIYDVVWLFAQGARLDKDFMHANNLDDLLPRAKEKLSKEGIARGWGDKLRPFLFNSADVQKLDMFGEILNRLG</sequence>
<accession>A0A1F4V6X1</accession>
<gene>
    <name evidence="1" type="ORF">A2709_02155</name>
</gene>
<dbReference type="Proteomes" id="UP000176853">
    <property type="component" value="Unassembled WGS sequence"/>
</dbReference>
<organism evidence="1 2">
    <name type="scientific">candidate division WWE3 bacterium RIFCSPHIGHO2_01_FULL_43_9</name>
    <dbReference type="NCBI Taxonomy" id="1802618"/>
    <lineage>
        <taxon>Bacteria</taxon>
        <taxon>Katanobacteria</taxon>
    </lineage>
</organism>
<comment type="caution">
    <text evidence="1">The sequence shown here is derived from an EMBL/GenBank/DDBJ whole genome shotgun (WGS) entry which is preliminary data.</text>
</comment>